<dbReference type="PRINTS" id="PR00999">
    <property type="entry name" value="FUNGALYSIN"/>
</dbReference>
<evidence type="ECO:0000256" key="13">
    <source>
        <dbReference type="RuleBase" id="RU364017"/>
    </source>
</evidence>
<comment type="cofactor">
    <cofactor evidence="12">
        <name>Zn(2+)</name>
        <dbReference type="ChEBI" id="CHEBI:29105"/>
    </cofactor>
    <text evidence="12">Binds 1 zinc ion per subunit.</text>
</comment>
<evidence type="ECO:0000256" key="9">
    <source>
        <dbReference type="ARBA" id="ARBA00023049"/>
    </source>
</evidence>
<dbReference type="CDD" id="cd09596">
    <property type="entry name" value="M36"/>
    <property type="match status" value="1"/>
</dbReference>
<name>A0A165CCY9_EXIGL</name>
<evidence type="ECO:0000256" key="12">
    <source>
        <dbReference type="PIRSR" id="PIRSR601842-2"/>
    </source>
</evidence>
<feature type="chain" id="PRO_5009361747" description="Extracellular metalloproteinase" evidence="13">
    <location>
        <begin position="21"/>
        <end position="679"/>
    </location>
</feature>
<evidence type="ECO:0000313" key="17">
    <source>
        <dbReference type="Proteomes" id="UP000077266"/>
    </source>
</evidence>
<evidence type="ECO:0000256" key="7">
    <source>
        <dbReference type="ARBA" id="ARBA00022801"/>
    </source>
</evidence>
<feature type="binding site" evidence="12">
    <location>
        <position position="399"/>
    </location>
    <ligand>
        <name>Zn(2+)</name>
        <dbReference type="ChEBI" id="CHEBI:29105"/>
        <note>catalytic</note>
    </ligand>
</feature>
<sequence length="679" mass="72831">MVSLTPAFLTLAVYCTSALAAPYVQSSKHVTHRVRTLPNGLQVRSYHPESTYKTFPEGVKPPVSANGLAANFKASALSYIHQELGEENVQYTSGYTSPVASHHYVNQHFNGIPVVNAVAHSSLNKDGNVVAFSSSFVTGKPNVAPATPSISKEDALEAVKTKLGATPTDREIKLEYFASDDGSVILSHVVEAHIDDNGHLVEAFINAHTGELASLLDYTLSLTYLALPIQKQAPTEGIETIVNPEDLTASPNGWTVLNGTDTKTTSGNNGVVYKTSESSTTKESSTDTFNYPWAPGSQASVAANVDAARTNAFYILNTVHDISYRYGFTESAFNFQNDNFGKGGKGGDRVTVSVQDSADFDNADFSVTPDGTSGHMRMFLWDITTIRRDGALENDIVVHEFTHGISNRMTGGGTGRCLTTTEAGGMGEGWSDAFAEWTEQKDSTVPDFTMGAYVINDAAGIRSLPYSTSKTINPYTYATIATKNEVHDIGEIWANTLHNVYAALVEANGFSADAKTNPDATGGNAIFLHLFIDSFPLQPCNPTFPTARDAWIQADVNRFAGANKCTLWKAFASRGLGVGAANHKDSTDIPAECNGTSTPTSTVSSTTTRSTSTSSSTSTRSTSTSTSTSTRTSSTSTRTSSTSTRSTSTRTTSTRTPTPTPTPEPEPECPWWWPFDFCF</sequence>
<dbReference type="PANTHER" id="PTHR33478">
    <property type="entry name" value="EXTRACELLULAR METALLOPROTEINASE MEP"/>
    <property type="match status" value="1"/>
</dbReference>
<keyword evidence="6 13" id="KW-0732">Signal</keyword>
<dbReference type="GO" id="GO:0005615">
    <property type="term" value="C:extracellular space"/>
    <property type="evidence" value="ECO:0007669"/>
    <property type="project" value="InterPro"/>
</dbReference>
<evidence type="ECO:0000256" key="10">
    <source>
        <dbReference type="ARBA" id="ARBA00023145"/>
    </source>
</evidence>
<dbReference type="AlphaFoldDB" id="A0A165CCY9"/>
<evidence type="ECO:0000313" key="16">
    <source>
        <dbReference type="EMBL" id="KZV82243.1"/>
    </source>
</evidence>
<evidence type="ECO:0000256" key="1">
    <source>
        <dbReference type="ARBA" id="ARBA00004613"/>
    </source>
</evidence>
<dbReference type="EC" id="3.4.24.-" evidence="13"/>
<dbReference type="InterPro" id="IPR027268">
    <property type="entry name" value="Peptidase_M4/M1_CTD_sf"/>
</dbReference>
<dbReference type="InterPro" id="IPR011096">
    <property type="entry name" value="FTP_domain"/>
</dbReference>
<dbReference type="InterPro" id="IPR050371">
    <property type="entry name" value="Fungal_virulence_M36"/>
</dbReference>
<feature type="compositionally biased region" description="Low complexity" evidence="14">
    <location>
        <begin position="596"/>
        <end position="657"/>
    </location>
</feature>
<evidence type="ECO:0000256" key="3">
    <source>
        <dbReference type="ARBA" id="ARBA00022525"/>
    </source>
</evidence>
<dbReference type="Proteomes" id="UP000077266">
    <property type="component" value="Unassembled WGS sequence"/>
</dbReference>
<dbReference type="PANTHER" id="PTHR33478:SF1">
    <property type="entry name" value="EXTRACELLULAR METALLOPROTEINASE MEP"/>
    <property type="match status" value="1"/>
</dbReference>
<accession>A0A165CCY9</accession>
<evidence type="ECO:0000256" key="14">
    <source>
        <dbReference type="SAM" id="MobiDB-lite"/>
    </source>
</evidence>
<dbReference type="InterPro" id="IPR001842">
    <property type="entry name" value="Peptidase_M36"/>
</dbReference>
<feature type="active site" evidence="11">
    <location>
        <position position="400"/>
    </location>
</feature>
<dbReference type="GO" id="GO:0008270">
    <property type="term" value="F:zinc ion binding"/>
    <property type="evidence" value="ECO:0007669"/>
    <property type="project" value="InterPro"/>
</dbReference>
<dbReference type="Pfam" id="PF02128">
    <property type="entry name" value="Peptidase_M36"/>
    <property type="match status" value="1"/>
</dbReference>
<evidence type="ECO:0000256" key="8">
    <source>
        <dbReference type="ARBA" id="ARBA00022833"/>
    </source>
</evidence>
<dbReference type="InParanoid" id="A0A165CCY9"/>
<keyword evidence="10 13" id="KW-0865">Zymogen</keyword>
<evidence type="ECO:0000256" key="4">
    <source>
        <dbReference type="ARBA" id="ARBA00022670"/>
    </source>
</evidence>
<keyword evidence="8 12" id="KW-0862">Zinc</keyword>
<dbReference type="EMBL" id="KV426336">
    <property type="protein sequence ID" value="KZV82243.1"/>
    <property type="molecule type" value="Genomic_DNA"/>
</dbReference>
<proteinExistence type="inferred from homology"/>
<dbReference type="GO" id="GO:0006508">
    <property type="term" value="P:proteolysis"/>
    <property type="evidence" value="ECO:0007669"/>
    <property type="project" value="UniProtKB-KW"/>
</dbReference>
<dbReference type="GO" id="GO:0004222">
    <property type="term" value="F:metalloendopeptidase activity"/>
    <property type="evidence" value="ECO:0007669"/>
    <property type="project" value="InterPro"/>
</dbReference>
<evidence type="ECO:0000256" key="11">
    <source>
        <dbReference type="PIRSR" id="PIRSR601842-1"/>
    </source>
</evidence>
<comment type="similarity">
    <text evidence="2 13">Belongs to the peptidase M36 family.</text>
</comment>
<dbReference type="Gene3D" id="1.10.390.10">
    <property type="entry name" value="Neutral Protease Domain 2"/>
    <property type="match status" value="1"/>
</dbReference>
<keyword evidence="5 12" id="KW-0479">Metal-binding</keyword>
<dbReference type="Pfam" id="PF07504">
    <property type="entry name" value="FTP"/>
    <property type="match status" value="1"/>
</dbReference>
<keyword evidence="7 13" id="KW-0378">Hydrolase</keyword>
<feature type="binding site" evidence="12">
    <location>
        <position position="403"/>
    </location>
    <ligand>
        <name>Zn(2+)</name>
        <dbReference type="ChEBI" id="CHEBI:29105"/>
        <note>catalytic</note>
    </ligand>
</feature>
<evidence type="ECO:0000256" key="5">
    <source>
        <dbReference type="ARBA" id="ARBA00022723"/>
    </source>
</evidence>
<feature type="domain" description="FTP" evidence="15">
    <location>
        <begin position="101"/>
        <end position="136"/>
    </location>
</feature>
<protein>
    <recommendedName>
        <fullName evidence="13">Extracellular metalloproteinase</fullName>
        <ecNumber evidence="13">3.4.24.-</ecNumber>
    </recommendedName>
    <alternativeName>
        <fullName evidence="13">Fungalysin</fullName>
    </alternativeName>
</protein>
<reference evidence="16 17" key="1">
    <citation type="journal article" date="2016" name="Mol. Biol. Evol.">
        <title>Comparative Genomics of Early-Diverging Mushroom-Forming Fungi Provides Insights into the Origins of Lignocellulose Decay Capabilities.</title>
        <authorList>
            <person name="Nagy L.G."/>
            <person name="Riley R."/>
            <person name="Tritt A."/>
            <person name="Adam C."/>
            <person name="Daum C."/>
            <person name="Floudas D."/>
            <person name="Sun H."/>
            <person name="Yadav J.S."/>
            <person name="Pangilinan J."/>
            <person name="Larsson K.H."/>
            <person name="Matsuura K."/>
            <person name="Barry K."/>
            <person name="Labutti K."/>
            <person name="Kuo R."/>
            <person name="Ohm R.A."/>
            <person name="Bhattacharya S.S."/>
            <person name="Shirouzu T."/>
            <person name="Yoshinaga Y."/>
            <person name="Martin F.M."/>
            <person name="Grigoriev I.V."/>
            <person name="Hibbett D.S."/>
        </authorList>
    </citation>
    <scope>NUCLEOTIDE SEQUENCE [LARGE SCALE GENOMIC DNA]</scope>
    <source>
        <strain evidence="16 17">HHB12029</strain>
    </source>
</reference>
<evidence type="ECO:0000259" key="15">
    <source>
        <dbReference type="Pfam" id="PF07504"/>
    </source>
</evidence>
<comment type="subcellular location">
    <subcellularLocation>
        <location evidence="1 13">Secreted</location>
    </subcellularLocation>
</comment>
<dbReference type="Gene3D" id="3.10.170.10">
    <property type="match status" value="1"/>
</dbReference>
<organism evidence="16 17">
    <name type="scientific">Exidia glandulosa HHB12029</name>
    <dbReference type="NCBI Taxonomy" id="1314781"/>
    <lineage>
        <taxon>Eukaryota</taxon>
        <taxon>Fungi</taxon>
        <taxon>Dikarya</taxon>
        <taxon>Basidiomycota</taxon>
        <taxon>Agaricomycotina</taxon>
        <taxon>Agaricomycetes</taxon>
        <taxon>Auriculariales</taxon>
        <taxon>Exidiaceae</taxon>
        <taxon>Exidia</taxon>
    </lineage>
</organism>
<dbReference type="OrthoDB" id="3227768at2759"/>
<feature type="binding site" evidence="12">
    <location>
        <position position="428"/>
    </location>
    <ligand>
        <name>Zn(2+)</name>
        <dbReference type="ChEBI" id="CHEBI:29105"/>
        <note>catalytic</note>
    </ligand>
</feature>
<keyword evidence="17" id="KW-1185">Reference proteome</keyword>
<gene>
    <name evidence="16" type="ORF">EXIGLDRAFT_843902</name>
</gene>
<feature type="region of interest" description="Disordered" evidence="14">
    <location>
        <begin position="586"/>
        <end position="668"/>
    </location>
</feature>
<keyword evidence="4 13" id="KW-0645">Protease</keyword>
<evidence type="ECO:0000256" key="2">
    <source>
        <dbReference type="ARBA" id="ARBA00006006"/>
    </source>
</evidence>
<keyword evidence="9 13" id="KW-0482">Metalloprotease</keyword>
<evidence type="ECO:0000256" key="6">
    <source>
        <dbReference type="ARBA" id="ARBA00022729"/>
    </source>
</evidence>
<feature type="signal peptide" evidence="13">
    <location>
        <begin position="1"/>
        <end position="20"/>
    </location>
</feature>
<dbReference type="SUPFAM" id="SSF55486">
    <property type="entry name" value="Metalloproteases ('zincins'), catalytic domain"/>
    <property type="match status" value="1"/>
</dbReference>
<keyword evidence="3 13" id="KW-0964">Secreted</keyword>